<accession>A0A165S767</accession>
<dbReference type="EMBL" id="KV425575">
    <property type="protein sequence ID" value="KZT24761.1"/>
    <property type="molecule type" value="Genomic_DNA"/>
</dbReference>
<proteinExistence type="predicted"/>
<sequence length="134" mass="15092">MIIKVQRRRHSQVYALRSDAYDVDFPYIRSALSAERSGSAAFGLYCCFTRMSRFNSDVELTSYSTMAFSKLRFTTDIVISTYSVASGVSDLFVFIRYFGDVGFKFVVIPVAGRPQFTSFNGRILRSTNNSPISA</sequence>
<name>A0A165S767_9AGAM</name>
<keyword evidence="2" id="KW-1185">Reference proteome</keyword>
<gene>
    <name evidence="1" type="ORF">NEOLEDRAFT_391814</name>
</gene>
<reference evidence="1 2" key="1">
    <citation type="journal article" date="2016" name="Mol. Biol. Evol.">
        <title>Comparative Genomics of Early-Diverging Mushroom-Forming Fungi Provides Insights into the Origins of Lignocellulose Decay Capabilities.</title>
        <authorList>
            <person name="Nagy L.G."/>
            <person name="Riley R."/>
            <person name="Tritt A."/>
            <person name="Adam C."/>
            <person name="Daum C."/>
            <person name="Floudas D."/>
            <person name="Sun H."/>
            <person name="Yadav J.S."/>
            <person name="Pangilinan J."/>
            <person name="Larsson K.H."/>
            <person name="Matsuura K."/>
            <person name="Barry K."/>
            <person name="Labutti K."/>
            <person name="Kuo R."/>
            <person name="Ohm R.A."/>
            <person name="Bhattacharya S.S."/>
            <person name="Shirouzu T."/>
            <person name="Yoshinaga Y."/>
            <person name="Martin F.M."/>
            <person name="Grigoriev I.V."/>
            <person name="Hibbett D.S."/>
        </authorList>
    </citation>
    <scope>NUCLEOTIDE SEQUENCE [LARGE SCALE GENOMIC DNA]</scope>
    <source>
        <strain evidence="1 2">HHB14362 ss-1</strain>
    </source>
</reference>
<dbReference type="Proteomes" id="UP000076761">
    <property type="component" value="Unassembled WGS sequence"/>
</dbReference>
<dbReference type="InParanoid" id="A0A165S767"/>
<dbReference type="AlphaFoldDB" id="A0A165S767"/>
<evidence type="ECO:0000313" key="1">
    <source>
        <dbReference type="EMBL" id="KZT24761.1"/>
    </source>
</evidence>
<protein>
    <submittedName>
        <fullName evidence="1">Uncharacterized protein</fullName>
    </submittedName>
</protein>
<evidence type="ECO:0000313" key="2">
    <source>
        <dbReference type="Proteomes" id="UP000076761"/>
    </source>
</evidence>
<organism evidence="1 2">
    <name type="scientific">Neolentinus lepideus HHB14362 ss-1</name>
    <dbReference type="NCBI Taxonomy" id="1314782"/>
    <lineage>
        <taxon>Eukaryota</taxon>
        <taxon>Fungi</taxon>
        <taxon>Dikarya</taxon>
        <taxon>Basidiomycota</taxon>
        <taxon>Agaricomycotina</taxon>
        <taxon>Agaricomycetes</taxon>
        <taxon>Gloeophyllales</taxon>
        <taxon>Gloeophyllaceae</taxon>
        <taxon>Neolentinus</taxon>
    </lineage>
</organism>